<evidence type="ECO:0000259" key="5">
    <source>
        <dbReference type="SMART" id="SM00062"/>
    </source>
</evidence>
<comment type="similarity">
    <text evidence="2">Belongs to the bacterial solute-binding protein SsuA/TauA family.</text>
</comment>
<proteinExistence type="inferred from homology"/>
<evidence type="ECO:0000256" key="4">
    <source>
        <dbReference type="SAM" id="SignalP"/>
    </source>
</evidence>
<organism evidence="6 7">
    <name type="scientific">Ramlibacter monticola</name>
    <dbReference type="NCBI Taxonomy" id="1926872"/>
    <lineage>
        <taxon>Bacteria</taxon>
        <taxon>Pseudomonadati</taxon>
        <taxon>Pseudomonadota</taxon>
        <taxon>Betaproteobacteria</taxon>
        <taxon>Burkholderiales</taxon>
        <taxon>Comamonadaceae</taxon>
        <taxon>Ramlibacter</taxon>
    </lineage>
</organism>
<dbReference type="InterPro" id="IPR015168">
    <property type="entry name" value="SsuA/THI5"/>
</dbReference>
<reference evidence="6 7" key="1">
    <citation type="journal article" date="2017" name="Int. J. Syst. Evol. Microbiol.">
        <title>Ramlibacter monticola sp. nov., isolated from forest soil.</title>
        <authorList>
            <person name="Chaudhary D.K."/>
            <person name="Kim J."/>
        </authorList>
    </citation>
    <scope>NUCLEOTIDE SEQUENCE [LARGE SCALE GENOMIC DNA]</scope>
    <source>
        <strain evidence="6 7">KACC 19175</strain>
    </source>
</reference>
<keyword evidence="3 4" id="KW-0732">Signal</keyword>
<evidence type="ECO:0000256" key="2">
    <source>
        <dbReference type="ARBA" id="ARBA00010742"/>
    </source>
</evidence>
<feature type="domain" description="Solute-binding protein family 3/N-terminal" evidence="5">
    <location>
        <begin position="30"/>
        <end position="252"/>
    </location>
</feature>
<dbReference type="Gene3D" id="3.40.190.10">
    <property type="entry name" value="Periplasmic binding protein-like II"/>
    <property type="match status" value="2"/>
</dbReference>
<sequence length="334" mass="36169">MKLLKMLLALATAASLLAPVAARAQAAAQEVKVIVFPGGFNWPLWAGLAQGFFAQQGLDVKIVNTPNSTFQLTGLAKGDFDIAMTAIDNLIAYREGQGAPGVDGSDLVAVMGADNGFLRLASTAENRSIADLKGKQVSVDALTTGYAFVLIELLERNGLVLDRDYTTVPAGGVLQRYEQLLEGKHAATLLLSPFDVLAKARGLNVLADASAAFGSYQGLVAGVRRGWARQNERAVVGYIRGYRQSLDWLFDPAHRQAALELFQRNVPNATPQAAATAYDILLHPVNGFDRQARLSEEGTRTVIALREKYGKPPKKMQPVASYYEPRYYEAASRQ</sequence>
<dbReference type="GO" id="GO:0042918">
    <property type="term" value="P:alkanesulfonate transmembrane transport"/>
    <property type="evidence" value="ECO:0007669"/>
    <property type="project" value="TreeGrafter"/>
</dbReference>
<dbReference type="SUPFAM" id="SSF53850">
    <property type="entry name" value="Periplasmic binding protein-like II"/>
    <property type="match status" value="1"/>
</dbReference>
<feature type="chain" id="PRO_5038015183" evidence="4">
    <location>
        <begin position="25"/>
        <end position="334"/>
    </location>
</feature>
<name>A0A937CTW5_9BURK</name>
<evidence type="ECO:0000313" key="7">
    <source>
        <dbReference type="Proteomes" id="UP000599109"/>
    </source>
</evidence>
<evidence type="ECO:0000256" key="3">
    <source>
        <dbReference type="ARBA" id="ARBA00022729"/>
    </source>
</evidence>
<dbReference type="AlphaFoldDB" id="A0A937CTW5"/>
<dbReference type="SMART" id="SM00062">
    <property type="entry name" value="PBPb"/>
    <property type="match status" value="1"/>
</dbReference>
<protein>
    <submittedName>
        <fullName evidence="6">ABC transporter substrate-binding protein</fullName>
    </submittedName>
</protein>
<gene>
    <name evidence="6" type="ORF">JJ685_13030</name>
</gene>
<dbReference type="EMBL" id="JAEQNE010000002">
    <property type="protein sequence ID" value="MBL0392058.1"/>
    <property type="molecule type" value="Genomic_DNA"/>
</dbReference>
<dbReference type="Pfam" id="PF09084">
    <property type="entry name" value="NMT1"/>
    <property type="match status" value="1"/>
</dbReference>
<evidence type="ECO:0000313" key="6">
    <source>
        <dbReference type="EMBL" id="MBL0392058.1"/>
    </source>
</evidence>
<comment type="subcellular location">
    <subcellularLocation>
        <location evidence="1">Periplasm</location>
    </subcellularLocation>
</comment>
<evidence type="ECO:0000256" key="1">
    <source>
        <dbReference type="ARBA" id="ARBA00004418"/>
    </source>
</evidence>
<dbReference type="RefSeq" id="WP_201674642.1">
    <property type="nucleotide sequence ID" value="NZ_JAEQNE010000002.1"/>
</dbReference>
<comment type="caution">
    <text evidence="6">The sequence shown here is derived from an EMBL/GenBank/DDBJ whole genome shotgun (WGS) entry which is preliminary data.</text>
</comment>
<dbReference type="PANTHER" id="PTHR30024">
    <property type="entry name" value="ALIPHATIC SULFONATES-BINDING PROTEIN-RELATED"/>
    <property type="match status" value="1"/>
</dbReference>
<keyword evidence="7" id="KW-1185">Reference proteome</keyword>
<dbReference type="GO" id="GO:0042597">
    <property type="term" value="C:periplasmic space"/>
    <property type="evidence" value="ECO:0007669"/>
    <property type="project" value="UniProtKB-SubCell"/>
</dbReference>
<dbReference type="PANTHER" id="PTHR30024:SF47">
    <property type="entry name" value="TAURINE-BINDING PERIPLASMIC PROTEIN"/>
    <property type="match status" value="1"/>
</dbReference>
<feature type="signal peptide" evidence="4">
    <location>
        <begin position="1"/>
        <end position="24"/>
    </location>
</feature>
<dbReference type="InterPro" id="IPR001638">
    <property type="entry name" value="Solute-binding_3/MltF_N"/>
</dbReference>
<accession>A0A937CTW5</accession>
<dbReference type="Proteomes" id="UP000599109">
    <property type="component" value="Unassembled WGS sequence"/>
</dbReference>